<organism evidence="2 3">
    <name type="scientific">Thermoclostridium caenicola</name>
    <dbReference type="NCBI Taxonomy" id="659425"/>
    <lineage>
        <taxon>Bacteria</taxon>
        <taxon>Bacillati</taxon>
        <taxon>Bacillota</taxon>
        <taxon>Clostridia</taxon>
        <taxon>Eubacteriales</taxon>
        <taxon>Oscillospiraceae</taxon>
        <taxon>Thermoclostridium</taxon>
    </lineage>
</organism>
<dbReference type="OrthoDB" id="9784042at2"/>
<evidence type="ECO:0000259" key="1">
    <source>
        <dbReference type="Pfam" id="PF09359"/>
    </source>
</evidence>
<sequence>MDKRFKPDRTLALGRRMDMTGTARHELKFYISPSDAAILEKKLEYLLSYDEHGTDGVYHVKSLYFDDFYDQALSGKMEGDMKLPKFRVRIYNEDLSRKKLERKLKRGDMVFKTSFPIIDEEYFRFRKHSECFSHVFPDLKGNFLRPRVIISYRRKAFVYEPGNVRITIDSQIRASINQNPCLYRPACMINLPAPENTVFEVKYTGLFPDHLRVIFQEVGYRRSISKYAAGRLAGIYR</sequence>
<dbReference type="AlphaFoldDB" id="A0A1M6GHW2"/>
<dbReference type="InterPro" id="IPR018966">
    <property type="entry name" value="VTC_domain"/>
</dbReference>
<dbReference type="Pfam" id="PF09359">
    <property type="entry name" value="VTC"/>
    <property type="match status" value="1"/>
</dbReference>
<feature type="domain" description="VTC" evidence="1">
    <location>
        <begin position="24"/>
        <end position="231"/>
    </location>
</feature>
<protein>
    <submittedName>
        <fullName evidence="2">VTC domain-containing protein</fullName>
    </submittedName>
</protein>
<dbReference type="CDD" id="cd07750">
    <property type="entry name" value="PolyPPase_VTC_like"/>
    <property type="match status" value="1"/>
</dbReference>
<keyword evidence="3" id="KW-1185">Reference proteome</keyword>
<dbReference type="InterPro" id="IPR042267">
    <property type="entry name" value="VTC_sf"/>
</dbReference>
<dbReference type="Gene3D" id="3.20.100.30">
    <property type="entry name" value="VTC, catalytic tunnel domain"/>
    <property type="match status" value="1"/>
</dbReference>
<accession>A0A1M6GHW2</accession>
<proteinExistence type="predicted"/>
<name>A0A1M6GHW2_9FIRM</name>
<dbReference type="RefSeq" id="WP_149678751.1">
    <property type="nucleotide sequence ID" value="NZ_FQZP01000024.1"/>
</dbReference>
<evidence type="ECO:0000313" key="2">
    <source>
        <dbReference type="EMBL" id="SHJ09488.1"/>
    </source>
</evidence>
<evidence type="ECO:0000313" key="3">
    <source>
        <dbReference type="Proteomes" id="UP000324781"/>
    </source>
</evidence>
<dbReference type="Proteomes" id="UP000324781">
    <property type="component" value="Unassembled WGS sequence"/>
</dbReference>
<gene>
    <name evidence="2" type="ORF">SAMN05444373_102415</name>
</gene>
<reference evidence="2 3" key="1">
    <citation type="submission" date="2016-11" db="EMBL/GenBank/DDBJ databases">
        <authorList>
            <person name="Varghese N."/>
            <person name="Submissions S."/>
        </authorList>
    </citation>
    <scope>NUCLEOTIDE SEQUENCE [LARGE SCALE GENOMIC DNA]</scope>
    <source>
        <strain evidence="2 3">DSM 19027</strain>
    </source>
</reference>
<dbReference type="EMBL" id="FQZP01000024">
    <property type="protein sequence ID" value="SHJ09488.1"/>
    <property type="molecule type" value="Genomic_DNA"/>
</dbReference>
<dbReference type="GO" id="GO:0006799">
    <property type="term" value="P:polyphosphate biosynthetic process"/>
    <property type="evidence" value="ECO:0007669"/>
    <property type="project" value="UniProtKB-ARBA"/>
</dbReference>